<feature type="transmembrane region" description="Helical" evidence="1">
    <location>
        <begin position="12"/>
        <end position="31"/>
    </location>
</feature>
<keyword evidence="1" id="KW-0812">Transmembrane</keyword>
<evidence type="ECO:0000256" key="1">
    <source>
        <dbReference type="SAM" id="Phobius"/>
    </source>
</evidence>
<dbReference type="GO" id="GO:0090313">
    <property type="term" value="P:regulation of protein targeting to membrane"/>
    <property type="evidence" value="ECO:0007669"/>
    <property type="project" value="TreeGrafter"/>
</dbReference>
<dbReference type="GO" id="GO:0005886">
    <property type="term" value="C:plasma membrane"/>
    <property type="evidence" value="ECO:0007669"/>
    <property type="project" value="TreeGrafter"/>
</dbReference>
<keyword evidence="4" id="KW-1185">Reference proteome</keyword>
<accession>A0A1G6WMY8</accession>
<dbReference type="STRING" id="1391627.SAMN05216464_102240"/>
<keyword evidence="1" id="KW-0472">Membrane</keyword>
<dbReference type="PANTHER" id="PTHR30441">
    <property type="entry name" value="DUF748 DOMAIN-CONTAINING PROTEIN"/>
    <property type="match status" value="1"/>
</dbReference>
<dbReference type="RefSeq" id="WP_091145853.1">
    <property type="nucleotide sequence ID" value="NZ_FNAI01000002.1"/>
</dbReference>
<evidence type="ECO:0000313" key="3">
    <source>
        <dbReference type="EMBL" id="SDD67164.1"/>
    </source>
</evidence>
<dbReference type="InterPro" id="IPR007844">
    <property type="entry name" value="AsmA"/>
</dbReference>
<protein>
    <submittedName>
        <fullName evidence="3">AsmA family protein</fullName>
    </submittedName>
</protein>
<proteinExistence type="predicted"/>
<reference evidence="3 4" key="1">
    <citation type="submission" date="2016-10" db="EMBL/GenBank/DDBJ databases">
        <authorList>
            <person name="de Groot N.N."/>
        </authorList>
    </citation>
    <scope>NUCLEOTIDE SEQUENCE [LARGE SCALE GENOMIC DNA]</scope>
    <source>
        <strain evidence="3 4">47C3B</strain>
    </source>
</reference>
<feature type="domain" description="AsmA" evidence="2">
    <location>
        <begin position="6"/>
        <end position="187"/>
    </location>
</feature>
<dbReference type="InterPro" id="IPR052894">
    <property type="entry name" value="AsmA-related"/>
</dbReference>
<dbReference type="AlphaFoldDB" id="A0A1G6WMY8"/>
<dbReference type="PANTHER" id="PTHR30441:SF8">
    <property type="entry name" value="DUF748 DOMAIN-CONTAINING PROTEIN"/>
    <property type="match status" value="1"/>
</dbReference>
<dbReference type="EMBL" id="FNAI01000002">
    <property type="protein sequence ID" value="SDD67164.1"/>
    <property type="molecule type" value="Genomic_DNA"/>
</dbReference>
<gene>
    <name evidence="3" type="ORF">SAMN05216464_102240</name>
</gene>
<dbReference type="OrthoDB" id="1489065at2"/>
<name>A0A1G6WMY8_9SPHI</name>
<evidence type="ECO:0000313" key="4">
    <source>
        <dbReference type="Proteomes" id="UP000199072"/>
    </source>
</evidence>
<organism evidence="3 4">
    <name type="scientific">Mucilaginibacter pineti</name>
    <dbReference type="NCBI Taxonomy" id="1391627"/>
    <lineage>
        <taxon>Bacteria</taxon>
        <taxon>Pseudomonadati</taxon>
        <taxon>Bacteroidota</taxon>
        <taxon>Sphingobacteriia</taxon>
        <taxon>Sphingobacteriales</taxon>
        <taxon>Sphingobacteriaceae</taxon>
        <taxon>Mucilaginibacter</taxon>
    </lineage>
</organism>
<sequence>MPKWIKTILKITGILVGIIIIAFIAISLYIISNKQKVLGMITTALNKNLNGTLTIGSLDPTFFGGFPGVSVSLRNVVIKDKQWPVHHHTLLDAKNFDVSVNAMALLKGTVQINKIAISNASIDLFTDTSGYSNTAVFKSNPKPEKKPTDASSSSTEINRFNLSNVNFTIDDRRAFKLFKFDVKEIKGDMDYPSSGWKLNMKLKTMVNSFSFNTKRGSFLKDRLLEGPFDITYNEQAKVITVAPNTLNIGDDPFTIGGKFDLSKKDVAFVLNVADDKILWKSAASLLAPNITKTLSMFNIDEPIAVTADIAGSFGGGGDPSLFVTCKVKDNTLTTPGGKIDNVSFNGVFSNNYVNGKGLGDENSVIKLYHFNGTYKEIPFTVDTAFINNLNTPVATGIFKSRFNIVKLNPLIGPQSLKFTKGTADLKLAYKADLVNYKISKPLLAGAININNADISYVPRNLYFKNNSISLKFTGNDLLLNNIRMQNGNSIVYMEGRVNNFLNLYYNAPEKILLTWQIHSPQIHLAEFLGFLNSRADETPSKGKSSGNLTSQLNTAFEKGKAEMHLRVDKVYYKKFLATDATADLLLGDNAIQVKNVSLKHAGGSLKMNGTVVQNGSRNTFTLNTKIDNVNTSNFFYSFNNFGLKDFTSENLKGFLSAQAHITGGINKEGNLVPQSLKGLATINLKNGALVNFSPIQSVGKFAFPFRDLKNIKFSNLDGKFDIDGDKIKIAPMKINTSVLNMDVVGVYSLSRGTNIALDIPLRNPKGDTAIVDQTERDKKRMRGIVLHILATDVETGKIKIKWNKNHGKKDEQNPEVITTKE</sequence>
<dbReference type="Pfam" id="PF05170">
    <property type="entry name" value="AsmA"/>
    <property type="match status" value="1"/>
</dbReference>
<keyword evidence="1" id="KW-1133">Transmembrane helix</keyword>
<dbReference type="Proteomes" id="UP000199072">
    <property type="component" value="Unassembled WGS sequence"/>
</dbReference>
<evidence type="ECO:0000259" key="2">
    <source>
        <dbReference type="Pfam" id="PF05170"/>
    </source>
</evidence>